<proteinExistence type="predicted"/>
<gene>
    <name evidence="1" type="primary">LOC115715232</name>
</gene>
<organism evidence="1 2">
    <name type="scientific">Cannabis sativa</name>
    <name type="common">Hemp</name>
    <name type="synonym">Marijuana</name>
    <dbReference type="NCBI Taxonomy" id="3483"/>
    <lineage>
        <taxon>Eukaryota</taxon>
        <taxon>Viridiplantae</taxon>
        <taxon>Streptophyta</taxon>
        <taxon>Embryophyta</taxon>
        <taxon>Tracheophyta</taxon>
        <taxon>Spermatophyta</taxon>
        <taxon>Magnoliopsida</taxon>
        <taxon>eudicotyledons</taxon>
        <taxon>Gunneridae</taxon>
        <taxon>Pentapetalae</taxon>
        <taxon>rosids</taxon>
        <taxon>fabids</taxon>
        <taxon>Rosales</taxon>
        <taxon>Cannabaceae</taxon>
        <taxon>Cannabis</taxon>
    </lineage>
</organism>
<dbReference type="Gramene" id="novel_model_3743_5bd9a17a.1.5bd9b138">
    <property type="protein sequence ID" value="cds.novel_model_3743_5bd9a17a.1.5bd9b138"/>
    <property type="gene ID" value="novel_gene_1996_5bd9a17a"/>
</dbReference>
<name>A0A803R0V6_CANSA</name>
<accession>A0A803R0V6</accession>
<keyword evidence="2" id="KW-1185">Reference proteome</keyword>
<sequence>MYRRMFSPSRVKLHIGLKDVSSEYEIELWFGSLSSQEKMMYGDVLKTLLVRYMGMCHQNYHRCEVQLKMVS</sequence>
<dbReference type="AlphaFoldDB" id="A0A803R0V6"/>
<reference evidence="1" key="1">
    <citation type="submission" date="2018-11" db="EMBL/GenBank/DDBJ databases">
        <authorList>
            <person name="Grassa J C."/>
        </authorList>
    </citation>
    <scope>NUCLEOTIDE SEQUENCE [LARGE SCALE GENOMIC DNA]</scope>
</reference>
<evidence type="ECO:0000313" key="2">
    <source>
        <dbReference type="Proteomes" id="UP000596661"/>
    </source>
</evidence>
<reference evidence="1" key="2">
    <citation type="submission" date="2021-03" db="UniProtKB">
        <authorList>
            <consortium name="EnsemblPlants"/>
        </authorList>
    </citation>
    <scope>IDENTIFICATION</scope>
</reference>
<protein>
    <submittedName>
        <fullName evidence="1">Uncharacterized protein</fullName>
    </submittedName>
</protein>
<dbReference type="EnsemblPlants" id="novel_model_3743_5bd9a17a.1.5bd9b138">
    <property type="protein sequence ID" value="cds.novel_model_3743_5bd9a17a.1.5bd9b138"/>
    <property type="gene ID" value="novel_gene_1996_5bd9a17a"/>
</dbReference>
<evidence type="ECO:0000313" key="1">
    <source>
        <dbReference type="EnsemblPlants" id="cds.novel_model_3743_5bd9a17a.1.5bd9b138"/>
    </source>
</evidence>
<dbReference type="EMBL" id="UZAU01000400">
    <property type="status" value="NOT_ANNOTATED_CDS"/>
    <property type="molecule type" value="Genomic_DNA"/>
</dbReference>
<dbReference type="Proteomes" id="UP000596661">
    <property type="component" value="Chromosome 4"/>
</dbReference>